<reference evidence="1 2" key="1">
    <citation type="journal article" date="2023" name="Plants (Basel)">
        <title>Bridging the Gap: Combining Genomics and Transcriptomics Approaches to Understand Stylosanthes scabra, an Orphan Legume from the Brazilian Caatinga.</title>
        <authorList>
            <person name="Ferreira-Neto J.R.C."/>
            <person name="da Silva M.D."/>
            <person name="Binneck E."/>
            <person name="de Melo N.F."/>
            <person name="da Silva R.H."/>
            <person name="de Melo A.L.T.M."/>
            <person name="Pandolfi V."/>
            <person name="Bustamante F.O."/>
            <person name="Brasileiro-Vidal A.C."/>
            <person name="Benko-Iseppon A.M."/>
        </authorList>
    </citation>
    <scope>NUCLEOTIDE SEQUENCE [LARGE SCALE GENOMIC DNA]</scope>
    <source>
        <tissue evidence="1">Leaves</tissue>
    </source>
</reference>
<protein>
    <submittedName>
        <fullName evidence="1">Uncharacterized protein</fullName>
    </submittedName>
</protein>
<evidence type="ECO:0000313" key="2">
    <source>
        <dbReference type="Proteomes" id="UP001341840"/>
    </source>
</evidence>
<proteinExistence type="predicted"/>
<name>A0ABU6XHM8_9FABA</name>
<dbReference type="EMBL" id="JASCZI010211783">
    <property type="protein sequence ID" value="MED6196676.1"/>
    <property type="molecule type" value="Genomic_DNA"/>
</dbReference>
<organism evidence="1 2">
    <name type="scientific">Stylosanthes scabra</name>
    <dbReference type="NCBI Taxonomy" id="79078"/>
    <lineage>
        <taxon>Eukaryota</taxon>
        <taxon>Viridiplantae</taxon>
        <taxon>Streptophyta</taxon>
        <taxon>Embryophyta</taxon>
        <taxon>Tracheophyta</taxon>
        <taxon>Spermatophyta</taxon>
        <taxon>Magnoliopsida</taxon>
        <taxon>eudicotyledons</taxon>
        <taxon>Gunneridae</taxon>
        <taxon>Pentapetalae</taxon>
        <taxon>rosids</taxon>
        <taxon>fabids</taxon>
        <taxon>Fabales</taxon>
        <taxon>Fabaceae</taxon>
        <taxon>Papilionoideae</taxon>
        <taxon>50 kb inversion clade</taxon>
        <taxon>dalbergioids sensu lato</taxon>
        <taxon>Dalbergieae</taxon>
        <taxon>Pterocarpus clade</taxon>
        <taxon>Stylosanthes</taxon>
    </lineage>
</organism>
<dbReference type="Proteomes" id="UP001341840">
    <property type="component" value="Unassembled WGS sequence"/>
</dbReference>
<sequence>MITLEKVHAASLGLKASMRHFRFKVVKIIIEVAKKDKRNEEIMKKSLKANSDSYVYPLDEWCVYTHQYRCVRTCYPMHAYPPNVMPKFAAEGVDDLSYGSLKARMGRDGVNSDVVDARFWLITRRL</sequence>
<comment type="caution">
    <text evidence="1">The sequence shown here is derived from an EMBL/GenBank/DDBJ whole genome shotgun (WGS) entry which is preliminary data.</text>
</comment>
<accession>A0ABU6XHM8</accession>
<gene>
    <name evidence="1" type="ORF">PIB30_049607</name>
</gene>
<keyword evidence="2" id="KW-1185">Reference proteome</keyword>
<evidence type="ECO:0000313" key="1">
    <source>
        <dbReference type="EMBL" id="MED6196676.1"/>
    </source>
</evidence>